<evidence type="ECO:0000313" key="13">
    <source>
        <dbReference type="Proteomes" id="UP001178508"/>
    </source>
</evidence>
<accession>A0AAV1GV07</accession>
<feature type="domain" description="SUEL-type lectin" evidence="11">
    <location>
        <begin position="237"/>
        <end position="329"/>
    </location>
</feature>
<evidence type="ECO:0000256" key="10">
    <source>
        <dbReference type="SAM" id="Phobius"/>
    </source>
</evidence>
<reference evidence="12" key="1">
    <citation type="submission" date="2023-08" db="EMBL/GenBank/DDBJ databases">
        <authorList>
            <person name="Alioto T."/>
            <person name="Alioto T."/>
            <person name="Gomez Garrido J."/>
        </authorList>
    </citation>
    <scope>NUCLEOTIDE SEQUENCE</scope>
</reference>
<feature type="domain" description="SUEL-type lectin" evidence="11">
    <location>
        <begin position="127"/>
        <end position="228"/>
    </location>
</feature>
<dbReference type="PANTHER" id="PTHR48422:SF1">
    <property type="entry name" value="PROTEIN EVA-1 HOMOLOG A"/>
    <property type="match status" value="1"/>
</dbReference>
<sequence>MKQQQQQQQERVGRDCSSQEDSDPDPGWEEDEGRGLEPWELTPPPKRTDAVSPSSPSSSAGLSNVREEAPNSESSRMFLLSDGTLSALTSAFLVGLTCLTVICDHTEGSSDFSGYLSKVLRNYTEQACDGDFLSVRCPPRTTITVQSAFYGRKGASDPQQCPQTYQALLRSYNAQEDDRYCSVSTALQKMLDECQDRRSCQVLVNSRVFGTDQCPGSSKYLIVWYKCRPNEYKSKVVCEEERMRLSCKRGMQIAVYSAMFGRTQRGTLECPLYHRRAPSVDCQSSEALRVLTARCQGKKSCLVRASTREFGDPCYSGTRKYLSVIYTCVPKKLLQEQGSRPPVFAPPPSAHDPNIVGDSPPEGSSVKSPDSVPDRKKIRETNPNEEKFPAPSGGEGGGGGGGGGSPGRPPDINPIFNSTSSANMALISNALAAYTYISDHPERAALFFVCGVCLGLFLTLFALVVQISCRTDCQPRQRPVAKKRARPADSSSDSSDSDSDWDTTSDLSARRHRRFERTLNMNVFTSAEELERAQRLEERERIIREIWMNGQPDIPGTRSLNSRFLVSSSPHLSDPPLDSDTSGRGCKSKIHITSLVVRFSSLLTL</sequence>
<dbReference type="GO" id="GO:0030246">
    <property type="term" value="F:carbohydrate binding"/>
    <property type="evidence" value="ECO:0007669"/>
    <property type="project" value="UniProtKB-KW"/>
</dbReference>
<protein>
    <submittedName>
        <fullName evidence="12">Protein eva-1 homolog C isoform X1</fullName>
    </submittedName>
</protein>
<keyword evidence="7 10" id="KW-1133">Transmembrane helix</keyword>
<keyword evidence="4 10" id="KW-0812">Transmembrane</keyword>
<feature type="compositionally biased region" description="Basic and acidic residues" evidence="9">
    <location>
        <begin position="372"/>
        <end position="388"/>
    </location>
</feature>
<comment type="similarity">
    <text evidence="2">Belongs to the EVA1 family.</text>
</comment>
<dbReference type="Pfam" id="PF02140">
    <property type="entry name" value="SUEL_Lectin"/>
    <property type="match status" value="2"/>
</dbReference>
<dbReference type="FunFam" id="2.60.120.740:FF:000003">
    <property type="entry name" value="Protein eva-1 homolog C"/>
    <property type="match status" value="1"/>
</dbReference>
<keyword evidence="13" id="KW-1185">Reference proteome</keyword>
<feature type="compositionally biased region" description="Acidic residues" evidence="9">
    <location>
        <begin position="18"/>
        <end position="32"/>
    </location>
</feature>
<dbReference type="InterPro" id="IPR052461">
    <property type="entry name" value="EVA1_A/B"/>
</dbReference>
<dbReference type="Gene3D" id="2.60.120.740">
    <property type="match status" value="2"/>
</dbReference>
<evidence type="ECO:0000256" key="2">
    <source>
        <dbReference type="ARBA" id="ARBA00006023"/>
    </source>
</evidence>
<feature type="region of interest" description="Disordered" evidence="9">
    <location>
        <begin position="1"/>
        <end position="70"/>
    </location>
</feature>
<dbReference type="InterPro" id="IPR039500">
    <property type="entry name" value="EVA1_dom"/>
</dbReference>
<dbReference type="CDD" id="cd22829">
    <property type="entry name" value="Gal_Rha_Lectin_EVA1_EVA1C_rpt2"/>
    <property type="match status" value="1"/>
</dbReference>
<feature type="region of interest" description="Disordered" evidence="9">
    <location>
        <begin position="339"/>
        <end position="416"/>
    </location>
</feature>
<evidence type="ECO:0000256" key="6">
    <source>
        <dbReference type="ARBA" id="ARBA00022737"/>
    </source>
</evidence>
<keyword evidence="3" id="KW-0348">Hemagglutinin</keyword>
<dbReference type="PANTHER" id="PTHR48422">
    <property type="entry name" value="PROTEIN EVA-1 HOMOLOG B-RELATED"/>
    <property type="match status" value="1"/>
</dbReference>
<keyword evidence="6" id="KW-0677">Repeat</keyword>
<gene>
    <name evidence="12" type="ORF">XNOV1_A030045</name>
</gene>
<evidence type="ECO:0000256" key="4">
    <source>
        <dbReference type="ARBA" id="ARBA00022692"/>
    </source>
</evidence>
<proteinExistence type="inferred from homology"/>
<keyword evidence="5" id="KW-0430">Lectin</keyword>
<evidence type="ECO:0000259" key="11">
    <source>
        <dbReference type="PROSITE" id="PS50228"/>
    </source>
</evidence>
<dbReference type="Proteomes" id="UP001178508">
    <property type="component" value="Chromosome 17"/>
</dbReference>
<dbReference type="CDD" id="cd22828">
    <property type="entry name" value="Gal_Rha_Lectin_EVA1_EVA1C_rpt1"/>
    <property type="match status" value="1"/>
</dbReference>
<evidence type="ECO:0000256" key="7">
    <source>
        <dbReference type="ARBA" id="ARBA00022989"/>
    </source>
</evidence>
<keyword evidence="8 10" id="KW-0472">Membrane</keyword>
<dbReference type="AlphaFoldDB" id="A0AAV1GV07"/>
<name>A0AAV1GV07_XYRNO</name>
<feature type="region of interest" description="Disordered" evidence="9">
    <location>
        <begin position="475"/>
        <end position="507"/>
    </location>
</feature>
<dbReference type="InterPro" id="IPR000922">
    <property type="entry name" value="Lectin_gal-bd_dom"/>
</dbReference>
<dbReference type="Pfam" id="PF14851">
    <property type="entry name" value="FAM176"/>
    <property type="match status" value="1"/>
</dbReference>
<dbReference type="PROSITE" id="PS50228">
    <property type="entry name" value="SUEL_LECTIN"/>
    <property type="match status" value="2"/>
</dbReference>
<evidence type="ECO:0000256" key="5">
    <source>
        <dbReference type="ARBA" id="ARBA00022734"/>
    </source>
</evidence>
<comment type="subcellular location">
    <subcellularLocation>
        <location evidence="1">Membrane</location>
        <topology evidence="1">Single-pass membrane protein</topology>
    </subcellularLocation>
</comment>
<evidence type="ECO:0000256" key="3">
    <source>
        <dbReference type="ARBA" id="ARBA00022546"/>
    </source>
</evidence>
<evidence type="ECO:0000313" key="12">
    <source>
        <dbReference type="EMBL" id="CAJ1077051.1"/>
    </source>
</evidence>
<dbReference type="InterPro" id="IPR043159">
    <property type="entry name" value="Lectin_gal-bd_sf"/>
</dbReference>
<evidence type="ECO:0000256" key="1">
    <source>
        <dbReference type="ARBA" id="ARBA00004167"/>
    </source>
</evidence>
<evidence type="ECO:0000256" key="9">
    <source>
        <dbReference type="SAM" id="MobiDB-lite"/>
    </source>
</evidence>
<dbReference type="EMBL" id="OY660880">
    <property type="protein sequence ID" value="CAJ1077051.1"/>
    <property type="molecule type" value="Genomic_DNA"/>
</dbReference>
<evidence type="ECO:0000256" key="8">
    <source>
        <dbReference type="ARBA" id="ARBA00023136"/>
    </source>
</evidence>
<feature type="transmembrane region" description="Helical" evidence="10">
    <location>
        <begin position="444"/>
        <end position="465"/>
    </location>
</feature>
<feature type="compositionally biased region" description="Gly residues" evidence="9">
    <location>
        <begin position="393"/>
        <end position="406"/>
    </location>
</feature>
<dbReference type="GO" id="GO:0016020">
    <property type="term" value="C:membrane"/>
    <property type="evidence" value="ECO:0007669"/>
    <property type="project" value="UniProtKB-SubCell"/>
</dbReference>
<organism evidence="12 13">
    <name type="scientific">Xyrichtys novacula</name>
    <name type="common">Pearly razorfish</name>
    <name type="synonym">Hemipteronotus novacula</name>
    <dbReference type="NCBI Taxonomy" id="13765"/>
    <lineage>
        <taxon>Eukaryota</taxon>
        <taxon>Metazoa</taxon>
        <taxon>Chordata</taxon>
        <taxon>Craniata</taxon>
        <taxon>Vertebrata</taxon>
        <taxon>Euteleostomi</taxon>
        <taxon>Actinopterygii</taxon>
        <taxon>Neopterygii</taxon>
        <taxon>Teleostei</taxon>
        <taxon>Neoteleostei</taxon>
        <taxon>Acanthomorphata</taxon>
        <taxon>Eupercaria</taxon>
        <taxon>Labriformes</taxon>
        <taxon>Labridae</taxon>
        <taxon>Xyrichtys</taxon>
    </lineage>
</organism>